<feature type="transmembrane region" description="Helical" evidence="1">
    <location>
        <begin position="225"/>
        <end position="249"/>
    </location>
</feature>
<sequence>MPRRTIVKVYPSYDDKPTFIESPVQRVSSPDRTSAGKTLNSIERFDEPLDTDPWLSGGAHKYPVPKNGDPWETCIEKIRSYDGEMCDGWREEVDNLLIFAGLFSAAVTAFVIESYQQLSEDPTETNNWLLQQILVELHNANTGNTAATNAPLPTRPVFTPSGTDIRVNVFWFMSLALSLATVVVGILCTQWIREYERDPPLDPKEALTLRQIRHEGLLTWKVPEILSVLPVLLHSSLVLFFAGLLDLLWSLNHTVAIFVTLISGVVFFFIVATTVLPTLQMLFVKDMRLRTSQCAYKSAQSWLVHRIVTFIVKLFARQSVGLGKVPFSYFSRYRPFFNNKDWVDFDLRWREAREKPQFSSTMGASPKKSSADSANSDMVRSLVWIDKNLGQNIEMINAMYHCIRDLPLDQSIQTVVQLDESIKSHLISSHDQSIHYPTRSTSPDERRDMLSALFLELNSRAFPQLDQHQLESVVRNLNSRLDFLTRHPKQATHIEISKCLPFVHWPLHSTRDVPGDLVTQFLICLKALVAQEQTNAEIDKHIWALIQQILSNPVIEEVDSQHDLHAQLAFEIMLAYENQLSTSKGSEDEKERETFRQRVRACAQHIMKAFPPGELRGLSAEPRKHAKKVILDIQTRMEGIGGVEQILVTPDDRNKWAKIAKIAQGLDTPTAPSDYRTDTWDNPMSMS</sequence>
<evidence type="ECO:0000313" key="3">
    <source>
        <dbReference type="EMBL" id="KAF9472741.1"/>
    </source>
</evidence>
<dbReference type="Pfam" id="PF20153">
    <property type="entry name" value="DUF6535"/>
    <property type="match status" value="1"/>
</dbReference>
<proteinExistence type="predicted"/>
<evidence type="ECO:0000259" key="2">
    <source>
        <dbReference type="Pfam" id="PF20153"/>
    </source>
</evidence>
<gene>
    <name evidence="3" type="ORF">BDN70DRAFT_440589</name>
</gene>
<keyword evidence="1" id="KW-0812">Transmembrane</keyword>
<dbReference type="Proteomes" id="UP000807469">
    <property type="component" value="Unassembled WGS sequence"/>
</dbReference>
<accession>A0A9P5YRR7</accession>
<keyword evidence="1" id="KW-0472">Membrane</keyword>
<protein>
    <recommendedName>
        <fullName evidence="2">DUF6535 domain-containing protein</fullName>
    </recommendedName>
</protein>
<dbReference type="AlphaFoldDB" id="A0A9P5YRR7"/>
<dbReference type="OrthoDB" id="3235960at2759"/>
<evidence type="ECO:0000313" key="4">
    <source>
        <dbReference type="Proteomes" id="UP000807469"/>
    </source>
</evidence>
<feature type="domain" description="DUF6535" evidence="2">
    <location>
        <begin position="71"/>
        <end position="250"/>
    </location>
</feature>
<reference evidence="3" key="1">
    <citation type="submission" date="2020-11" db="EMBL/GenBank/DDBJ databases">
        <authorList>
            <consortium name="DOE Joint Genome Institute"/>
            <person name="Ahrendt S."/>
            <person name="Riley R."/>
            <person name="Andreopoulos W."/>
            <person name="Labutti K."/>
            <person name="Pangilinan J."/>
            <person name="Ruiz-Duenas F.J."/>
            <person name="Barrasa J.M."/>
            <person name="Sanchez-Garcia M."/>
            <person name="Camarero S."/>
            <person name="Miyauchi S."/>
            <person name="Serrano A."/>
            <person name="Linde D."/>
            <person name="Babiker R."/>
            <person name="Drula E."/>
            <person name="Ayuso-Fernandez I."/>
            <person name="Pacheco R."/>
            <person name="Padilla G."/>
            <person name="Ferreira P."/>
            <person name="Barriuso J."/>
            <person name="Kellner H."/>
            <person name="Castanera R."/>
            <person name="Alfaro M."/>
            <person name="Ramirez L."/>
            <person name="Pisabarro A.G."/>
            <person name="Kuo A."/>
            <person name="Tritt A."/>
            <person name="Lipzen A."/>
            <person name="He G."/>
            <person name="Yan M."/>
            <person name="Ng V."/>
            <person name="Cullen D."/>
            <person name="Martin F."/>
            <person name="Rosso M.-N."/>
            <person name="Henrissat B."/>
            <person name="Hibbett D."/>
            <person name="Martinez A.T."/>
            <person name="Grigoriev I.V."/>
        </authorList>
    </citation>
    <scope>NUCLEOTIDE SEQUENCE</scope>
    <source>
        <strain evidence="3">CIRM-BRFM 674</strain>
    </source>
</reference>
<dbReference type="InterPro" id="IPR045338">
    <property type="entry name" value="DUF6535"/>
</dbReference>
<keyword evidence="1" id="KW-1133">Transmembrane helix</keyword>
<evidence type="ECO:0000256" key="1">
    <source>
        <dbReference type="SAM" id="Phobius"/>
    </source>
</evidence>
<comment type="caution">
    <text evidence="3">The sequence shown here is derived from an EMBL/GenBank/DDBJ whole genome shotgun (WGS) entry which is preliminary data.</text>
</comment>
<name>A0A9P5YRR7_9AGAR</name>
<dbReference type="EMBL" id="MU155503">
    <property type="protein sequence ID" value="KAF9472741.1"/>
    <property type="molecule type" value="Genomic_DNA"/>
</dbReference>
<feature type="transmembrane region" description="Helical" evidence="1">
    <location>
        <begin position="255"/>
        <end position="279"/>
    </location>
</feature>
<feature type="transmembrane region" description="Helical" evidence="1">
    <location>
        <begin position="169"/>
        <end position="188"/>
    </location>
</feature>
<keyword evidence="4" id="KW-1185">Reference proteome</keyword>
<organism evidence="3 4">
    <name type="scientific">Pholiota conissans</name>
    <dbReference type="NCBI Taxonomy" id="109636"/>
    <lineage>
        <taxon>Eukaryota</taxon>
        <taxon>Fungi</taxon>
        <taxon>Dikarya</taxon>
        <taxon>Basidiomycota</taxon>
        <taxon>Agaricomycotina</taxon>
        <taxon>Agaricomycetes</taxon>
        <taxon>Agaricomycetidae</taxon>
        <taxon>Agaricales</taxon>
        <taxon>Agaricineae</taxon>
        <taxon>Strophariaceae</taxon>
        <taxon>Pholiota</taxon>
    </lineage>
</organism>